<proteinExistence type="predicted"/>
<comment type="caution">
    <text evidence="1">The sequence shown here is derived from an EMBL/GenBank/DDBJ whole genome shotgun (WGS) entry which is preliminary data.</text>
</comment>
<gene>
    <name evidence="1" type="ORF">INT45_010221</name>
</gene>
<dbReference type="SUPFAM" id="SSF52047">
    <property type="entry name" value="RNI-like"/>
    <property type="match status" value="1"/>
</dbReference>
<evidence type="ECO:0000313" key="2">
    <source>
        <dbReference type="Proteomes" id="UP000646827"/>
    </source>
</evidence>
<dbReference type="EMBL" id="JAEPRB010000012">
    <property type="protein sequence ID" value="KAG2226942.1"/>
    <property type="molecule type" value="Genomic_DNA"/>
</dbReference>
<dbReference type="GO" id="GO:0005737">
    <property type="term" value="C:cytoplasm"/>
    <property type="evidence" value="ECO:0007669"/>
    <property type="project" value="TreeGrafter"/>
</dbReference>
<dbReference type="Proteomes" id="UP000646827">
    <property type="component" value="Unassembled WGS sequence"/>
</dbReference>
<organism evidence="1 2">
    <name type="scientific">Circinella minor</name>
    <dbReference type="NCBI Taxonomy" id="1195481"/>
    <lineage>
        <taxon>Eukaryota</taxon>
        <taxon>Fungi</taxon>
        <taxon>Fungi incertae sedis</taxon>
        <taxon>Mucoromycota</taxon>
        <taxon>Mucoromycotina</taxon>
        <taxon>Mucoromycetes</taxon>
        <taxon>Mucorales</taxon>
        <taxon>Lichtheimiaceae</taxon>
        <taxon>Circinella</taxon>
    </lineage>
</organism>
<evidence type="ECO:0000313" key="1">
    <source>
        <dbReference type="EMBL" id="KAG2226942.1"/>
    </source>
</evidence>
<dbReference type="SMART" id="SM00367">
    <property type="entry name" value="LRR_CC"/>
    <property type="match status" value="5"/>
</dbReference>
<sequence>MGPTLKVLRWRGLILKLGNIMDHVAESCIQLKHLEVRQCFVSDKSYEETTRPMMDITSSHGPGYYYHYFSKSFLDNIVSTSKPLMIESLTLAGIHELTMTKLAHILHRCPKLTQLSLENCILDIVPVTSILFHSCPMLERVCYSRHRYVQQYHQPHHEEMNSTSWIASSSRNRTRRSLLLSPFTNNQMNKHVSNNSSEYTVVGKRVWKEIAMVKAPTATDAMLQRLLYRADLTQLERIDFTGNSNFSDKALEEILNHHHRQSPPLFLHLRKLCLGGCTRIIKEQTLLNLLKACPQLIHIDFSELSAVTDKVVDQITNGCSSLLHTVKFTGCQSITDDSIKRLVDIRKNTLVQLEVTRASISIETNGYVMCKLKL</sequence>
<keyword evidence="2" id="KW-1185">Reference proteome</keyword>
<dbReference type="PANTHER" id="PTHR13382">
    <property type="entry name" value="MITOCHONDRIAL ATP SYNTHASE COUPLING FACTOR B"/>
    <property type="match status" value="1"/>
</dbReference>
<name>A0A8H7VPV4_9FUNG</name>
<dbReference type="InterPro" id="IPR050648">
    <property type="entry name" value="F-box_LRR-repeat"/>
</dbReference>
<dbReference type="Gene3D" id="3.80.10.10">
    <property type="entry name" value="Ribonuclease Inhibitor"/>
    <property type="match status" value="2"/>
</dbReference>
<reference evidence="1 2" key="1">
    <citation type="submission" date="2020-12" db="EMBL/GenBank/DDBJ databases">
        <title>Metabolic potential, ecology and presence of endohyphal bacteria is reflected in genomic diversity of Mucoromycotina.</title>
        <authorList>
            <person name="Muszewska A."/>
            <person name="Okrasinska A."/>
            <person name="Steczkiewicz K."/>
            <person name="Drgas O."/>
            <person name="Orlowska M."/>
            <person name="Perlinska-Lenart U."/>
            <person name="Aleksandrzak-Piekarczyk T."/>
            <person name="Szatraj K."/>
            <person name="Zielenkiewicz U."/>
            <person name="Pilsyk S."/>
            <person name="Malc E."/>
            <person name="Mieczkowski P."/>
            <person name="Kruszewska J.S."/>
            <person name="Biernat P."/>
            <person name="Pawlowska J."/>
        </authorList>
    </citation>
    <scope>NUCLEOTIDE SEQUENCE [LARGE SCALE GENOMIC DNA]</scope>
    <source>
        <strain evidence="1 2">CBS 142.35</strain>
    </source>
</reference>
<dbReference type="OrthoDB" id="629492at2759"/>
<dbReference type="InterPro" id="IPR006553">
    <property type="entry name" value="Leu-rich_rpt_Cys-con_subtyp"/>
</dbReference>
<dbReference type="InterPro" id="IPR032675">
    <property type="entry name" value="LRR_dom_sf"/>
</dbReference>
<accession>A0A8H7VPV4</accession>
<dbReference type="AlphaFoldDB" id="A0A8H7VPV4"/>
<protein>
    <submittedName>
        <fullName evidence="1">Uncharacterized protein</fullName>
    </submittedName>
</protein>